<organism evidence="1 2">
    <name type="scientific">Mucuna pruriens</name>
    <name type="common">Velvet bean</name>
    <name type="synonym">Dolichos pruriens</name>
    <dbReference type="NCBI Taxonomy" id="157652"/>
    <lineage>
        <taxon>Eukaryota</taxon>
        <taxon>Viridiplantae</taxon>
        <taxon>Streptophyta</taxon>
        <taxon>Embryophyta</taxon>
        <taxon>Tracheophyta</taxon>
        <taxon>Spermatophyta</taxon>
        <taxon>Magnoliopsida</taxon>
        <taxon>eudicotyledons</taxon>
        <taxon>Gunneridae</taxon>
        <taxon>Pentapetalae</taxon>
        <taxon>rosids</taxon>
        <taxon>fabids</taxon>
        <taxon>Fabales</taxon>
        <taxon>Fabaceae</taxon>
        <taxon>Papilionoideae</taxon>
        <taxon>50 kb inversion clade</taxon>
        <taxon>NPAAA clade</taxon>
        <taxon>indigoferoid/millettioid clade</taxon>
        <taxon>Phaseoleae</taxon>
        <taxon>Mucuna</taxon>
    </lineage>
</organism>
<proteinExistence type="predicted"/>
<dbReference type="Proteomes" id="UP000257109">
    <property type="component" value="Unassembled WGS sequence"/>
</dbReference>
<sequence length="61" mass="7053">MPGSPNQNSVAEKRKQTLMHMVRSVRSNAKLPQLLLETKFATYTRLGCLSKMRIYNSQERN</sequence>
<evidence type="ECO:0000313" key="1">
    <source>
        <dbReference type="EMBL" id="RDX85005.1"/>
    </source>
</evidence>
<comment type="caution">
    <text evidence="1">The sequence shown here is derived from an EMBL/GenBank/DDBJ whole genome shotgun (WGS) entry which is preliminary data.</text>
</comment>
<accession>A0A371G379</accession>
<evidence type="ECO:0000313" key="2">
    <source>
        <dbReference type="Proteomes" id="UP000257109"/>
    </source>
</evidence>
<dbReference type="AlphaFoldDB" id="A0A371G379"/>
<feature type="non-terminal residue" evidence="1">
    <location>
        <position position="1"/>
    </location>
</feature>
<reference evidence="1" key="1">
    <citation type="submission" date="2018-05" db="EMBL/GenBank/DDBJ databases">
        <title>Draft genome of Mucuna pruriens seed.</title>
        <authorList>
            <person name="Nnadi N.E."/>
            <person name="Vos R."/>
            <person name="Hasami M.H."/>
            <person name="Devisetty U.K."/>
            <person name="Aguiy J.C."/>
        </authorList>
    </citation>
    <scope>NUCLEOTIDE SEQUENCE [LARGE SCALE GENOMIC DNA]</scope>
    <source>
        <strain evidence="1">JCA_2017</strain>
    </source>
</reference>
<keyword evidence="2" id="KW-1185">Reference proteome</keyword>
<name>A0A371G379_MUCPR</name>
<dbReference type="EMBL" id="QJKJ01006894">
    <property type="protein sequence ID" value="RDX85005.1"/>
    <property type="molecule type" value="Genomic_DNA"/>
</dbReference>
<protein>
    <submittedName>
        <fullName evidence="1">Uncharacterized protein</fullName>
    </submittedName>
</protein>
<gene>
    <name evidence="1" type="ORF">CR513_33876</name>
</gene>